<dbReference type="PROSITE" id="PS51935">
    <property type="entry name" value="NLPC_P60"/>
    <property type="match status" value="1"/>
</dbReference>
<evidence type="ECO:0000256" key="4">
    <source>
        <dbReference type="ARBA" id="ARBA00022801"/>
    </source>
</evidence>
<dbReference type="Gene3D" id="3.90.1720.10">
    <property type="entry name" value="endopeptidase domain like (from Nostoc punctiforme)"/>
    <property type="match status" value="1"/>
</dbReference>
<dbReference type="PANTHER" id="PTHR34858">
    <property type="entry name" value="CYSO-CYSTEINE PEPTIDASE"/>
    <property type="match status" value="1"/>
</dbReference>
<evidence type="ECO:0000256" key="1">
    <source>
        <dbReference type="ARBA" id="ARBA00007074"/>
    </source>
</evidence>
<dbReference type="CDD" id="cd08073">
    <property type="entry name" value="MPN_NLPC_P60"/>
    <property type="match status" value="1"/>
</dbReference>
<dbReference type="RefSeq" id="WP_268378262.1">
    <property type="nucleotide sequence ID" value="NZ_JAPQTC020000004.1"/>
</dbReference>
<dbReference type="InterPro" id="IPR051929">
    <property type="entry name" value="VirAsm_ModProt"/>
</dbReference>
<keyword evidence="7" id="KW-0482">Metalloprotease</keyword>
<evidence type="ECO:0000256" key="6">
    <source>
        <dbReference type="ARBA" id="ARBA00022833"/>
    </source>
</evidence>
<keyword evidence="10" id="KW-1185">Reference proteome</keyword>
<keyword evidence="4" id="KW-0378">Hydrolase</keyword>
<comment type="similarity">
    <text evidence="1">Belongs to the peptidase C40 family.</text>
</comment>
<dbReference type="InterPro" id="IPR028090">
    <property type="entry name" value="JAB_dom_prok"/>
</dbReference>
<evidence type="ECO:0000256" key="3">
    <source>
        <dbReference type="ARBA" id="ARBA00022723"/>
    </source>
</evidence>
<evidence type="ECO:0000256" key="7">
    <source>
        <dbReference type="ARBA" id="ARBA00023049"/>
    </source>
</evidence>
<keyword evidence="6" id="KW-0862">Zinc</keyword>
<sequence>MQKKTIEAIKAHALAEYPREAVGFVVATGRREAYMPGVNVAARPEDYFATRPEDWAAAEQLGDIIAFVHSHPDMPAAPSQADRVACEAMAEHVKPLEWLIVSVMPGEAAPQAAGIESFCPEGYQAPLIGRQFYHGVLDCYTLVQDYYRRERGIELPDFEREDGWWEGEQELYLENFATAGFVEVDDRPREGDVILMQLRSDRVNHAAVYLGDVPLTEAPNVHPVPDAMLHHAYGYLSERVPYGGYWAQITRKIIRHKELL</sequence>
<proteinExistence type="inferred from homology"/>
<dbReference type="EMBL" id="JAPQTC020000004">
    <property type="protein sequence ID" value="MDT8505159.1"/>
    <property type="molecule type" value="Genomic_DNA"/>
</dbReference>
<evidence type="ECO:0000259" key="8">
    <source>
        <dbReference type="PROSITE" id="PS51935"/>
    </source>
</evidence>
<dbReference type="InterPro" id="IPR000064">
    <property type="entry name" value="NLP_P60_dom"/>
</dbReference>
<evidence type="ECO:0000313" key="9">
    <source>
        <dbReference type="EMBL" id="MDT8505159.1"/>
    </source>
</evidence>
<feature type="domain" description="NlpC/P60" evidence="8">
    <location>
        <begin position="108"/>
        <end position="257"/>
    </location>
</feature>
<dbReference type="Proteomes" id="UP001074635">
    <property type="component" value="Unassembled WGS sequence"/>
</dbReference>
<protein>
    <submittedName>
        <fullName evidence="9">C40 family peptidase</fullName>
    </submittedName>
</protein>
<evidence type="ECO:0000256" key="5">
    <source>
        <dbReference type="ARBA" id="ARBA00022807"/>
    </source>
</evidence>
<comment type="caution">
    <text evidence="9">The sequence shown here is derived from an EMBL/GenBank/DDBJ whole genome shotgun (WGS) entry which is preliminary data.</text>
</comment>
<dbReference type="Pfam" id="PF00877">
    <property type="entry name" value="NLPC_P60"/>
    <property type="match status" value="1"/>
</dbReference>
<reference evidence="9" key="1">
    <citation type="submission" date="2023-08" db="EMBL/GenBank/DDBJ databases">
        <title>Study of Resistomes in environmental pathogenic environmental.</title>
        <authorList>
            <person name="Bhattacharjee A."/>
            <person name="Singh A.K."/>
        </authorList>
    </citation>
    <scope>NUCLEOTIDE SEQUENCE</scope>
    <source>
        <strain evidence="9">S1</strain>
    </source>
</reference>
<dbReference type="PANTHER" id="PTHR34858:SF1">
    <property type="entry name" value="CYSO-CYSTEINE PEPTIDASE"/>
    <property type="match status" value="1"/>
</dbReference>
<organism evidence="9 10">
    <name type="scientific">Alcaligenes nematophilus</name>
    <dbReference type="NCBI Taxonomy" id="2994643"/>
    <lineage>
        <taxon>Bacteria</taxon>
        <taxon>Pseudomonadati</taxon>
        <taxon>Pseudomonadota</taxon>
        <taxon>Betaproteobacteria</taxon>
        <taxon>Burkholderiales</taxon>
        <taxon>Alcaligenaceae</taxon>
        <taxon>Alcaligenes</taxon>
    </lineage>
</organism>
<keyword evidence="2" id="KW-0645">Protease</keyword>
<gene>
    <name evidence="9" type="ORF">OYC61_012705</name>
</gene>
<name>A0ABU3MTU7_9BURK</name>
<dbReference type="InterPro" id="IPR038765">
    <property type="entry name" value="Papain-like_cys_pep_sf"/>
</dbReference>
<dbReference type="SUPFAM" id="SSF54001">
    <property type="entry name" value="Cysteine proteinases"/>
    <property type="match status" value="1"/>
</dbReference>
<evidence type="ECO:0000256" key="2">
    <source>
        <dbReference type="ARBA" id="ARBA00022670"/>
    </source>
</evidence>
<dbReference type="Pfam" id="PF14464">
    <property type="entry name" value="Prok-JAB"/>
    <property type="match status" value="1"/>
</dbReference>
<keyword evidence="5" id="KW-0788">Thiol protease</keyword>
<dbReference type="SUPFAM" id="SSF102712">
    <property type="entry name" value="JAB1/MPN domain"/>
    <property type="match status" value="1"/>
</dbReference>
<keyword evidence="3" id="KW-0479">Metal-binding</keyword>
<evidence type="ECO:0000313" key="10">
    <source>
        <dbReference type="Proteomes" id="UP001074635"/>
    </source>
</evidence>
<accession>A0ABU3MTU7</accession>
<dbReference type="Gene3D" id="3.40.140.10">
    <property type="entry name" value="Cytidine Deaminase, domain 2"/>
    <property type="match status" value="1"/>
</dbReference>